<dbReference type="AlphaFoldDB" id="A0A380TH17"/>
<dbReference type="InterPro" id="IPR015947">
    <property type="entry name" value="PUA-like_sf"/>
</dbReference>
<dbReference type="SUPFAM" id="SSF47413">
    <property type="entry name" value="lambda repressor-like DNA-binding domains"/>
    <property type="match status" value="1"/>
</dbReference>
<dbReference type="PROSITE" id="PS50943">
    <property type="entry name" value="HTH_CROC1"/>
    <property type="match status" value="1"/>
</dbReference>
<dbReference type="InterPro" id="IPR007374">
    <property type="entry name" value="ASCH_domain"/>
</dbReference>
<name>A0A380TH17_9ZZZZ</name>
<gene>
    <name evidence="2" type="ORF">DF3PB_440015</name>
</gene>
<dbReference type="SMART" id="SM01022">
    <property type="entry name" value="ASCH"/>
    <property type="match status" value="1"/>
</dbReference>
<proteinExistence type="predicted"/>
<dbReference type="CDD" id="cd00093">
    <property type="entry name" value="HTH_XRE"/>
    <property type="match status" value="1"/>
</dbReference>
<evidence type="ECO:0000313" key="2">
    <source>
        <dbReference type="EMBL" id="SUS07458.1"/>
    </source>
</evidence>
<reference evidence="2" key="1">
    <citation type="submission" date="2018-07" db="EMBL/GenBank/DDBJ databases">
        <authorList>
            <person name="Quirk P.G."/>
            <person name="Krulwich T.A."/>
        </authorList>
    </citation>
    <scope>NUCLEOTIDE SEQUENCE</scope>
</reference>
<sequence length="263" mass="29335">MAHIERKIIEAVRVGDSDAGRVVGSSLKALRQAAGLTQREIAKRLALGQAAVSKIEQRGDVQISSLQRYVEALGARLSIGAVFPSDSDLGPSLHEAIGGRIDNDQYILPIFGDEPSRRRDLILSIKPAYTKKIMEGAKTVELRRRFPIAVDRGVIVYIYSTSPVRALVGAAEITDVERLPVAVLWQRHGRSALIRKQDFDGYFRGVEEGYALRISNARPFSRPLDLAELKERFNFNAPQSFLYAKPSLQQALKNEQSNVFDRY</sequence>
<dbReference type="SUPFAM" id="SSF88697">
    <property type="entry name" value="PUA domain-like"/>
    <property type="match status" value="1"/>
</dbReference>
<evidence type="ECO:0000259" key="1">
    <source>
        <dbReference type="PROSITE" id="PS50943"/>
    </source>
</evidence>
<dbReference type="EMBL" id="UIDG01000379">
    <property type="protein sequence ID" value="SUS07458.1"/>
    <property type="molecule type" value="Genomic_DNA"/>
</dbReference>
<feature type="domain" description="HTH cro/C1-type" evidence="1">
    <location>
        <begin position="27"/>
        <end position="82"/>
    </location>
</feature>
<dbReference type="InterPro" id="IPR010982">
    <property type="entry name" value="Lambda_DNA-bd_dom_sf"/>
</dbReference>
<dbReference type="Pfam" id="PF01381">
    <property type="entry name" value="HTH_3"/>
    <property type="match status" value="1"/>
</dbReference>
<dbReference type="Gene3D" id="2.30.130.30">
    <property type="entry name" value="Hypothetical protein"/>
    <property type="match status" value="1"/>
</dbReference>
<dbReference type="GO" id="GO:0003677">
    <property type="term" value="F:DNA binding"/>
    <property type="evidence" value="ECO:0007669"/>
    <property type="project" value="InterPro"/>
</dbReference>
<dbReference type="SMART" id="SM00530">
    <property type="entry name" value="HTH_XRE"/>
    <property type="match status" value="1"/>
</dbReference>
<organism evidence="2">
    <name type="scientific">metagenome</name>
    <dbReference type="NCBI Taxonomy" id="256318"/>
    <lineage>
        <taxon>unclassified sequences</taxon>
        <taxon>metagenomes</taxon>
    </lineage>
</organism>
<dbReference type="InterPro" id="IPR001387">
    <property type="entry name" value="Cro/C1-type_HTH"/>
</dbReference>
<protein>
    <submittedName>
        <fullName evidence="2">Predicted transcriptional regulator, contains an HTH and PUA-like domains</fullName>
    </submittedName>
</protein>
<dbReference type="Gene3D" id="1.10.260.40">
    <property type="entry name" value="lambda repressor-like DNA-binding domains"/>
    <property type="match status" value="1"/>
</dbReference>
<accession>A0A380TH17</accession>